<dbReference type="AlphaFoldDB" id="A0A2G2Z329"/>
<dbReference type="PRINTS" id="PR00465">
    <property type="entry name" value="EP450IV"/>
</dbReference>
<comment type="caution">
    <text evidence="9">The sequence shown here is derived from an EMBL/GenBank/DDBJ whole genome shotgun (WGS) entry which is preliminary data.</text>
</comment>
<keyword evidence="6 7" id="KW-0349">Heme</keyword>
<dbReference type="GO" id="GO:0016020">
    <property type="term" value="C:membrane"/>
    <property type="evidence" value="ECO:0007669"/>
    <property type="project" value="UniProtKB-SubCell"/>
</dbReference>
<gene>
    <name evidence="9" type="ORF">T459_19952</name>
</gene>
<feature type="binding site" description="axial binding residue" evidence="6">
    <location>
        <position position="128"/>
    </location>
    <ligand>
        <name>heme</name>
        <dbReference type="ChEBI" id="CHEBI:30413"/>
    </ligand>
    <ligandPart>
        <name>Fe</name>
        <dbReference type="ChEBI" id="CHEBI:18248"/>
    </ligandPart>
</feature>
<evidence type="ECO:0000256" key="6">
    <source>
        <dbReference type="PIRSR" id="PIRSR602403-1"/>
    </source>
</evidence>
<accession>A0A2G2Z329</accession>
<evidence type="ECO:0000313" key="10">
    <source>
        <dbReference type="Proteomes" id="UP000222542"/>
    </source>
</evidence>
<dbReference type="InterPro" id="IPR001128">
    <property type="entry name" value="Cyt_P450"/>
</dbReference>
<dbReference type="GO" id="GO:0004497">
    <property type="term" value="F:monooxygenase activity"/>
    <property type="evidence" value="ECO:0007669"/>
    <property type="project" value="UniProtKB-KW"/>
</dbReference>
<keyword evidence="3 6" id="KW-0479">Metal-binding</keyword>
<name>A0A2G2Z329_CAPAN</name>
<comment type="similarity">
    <text evidence="7">Belongs to the cytochrome P450 family.</text>
</comment>
<dbReference type="GO" id="GO:0005506">
    <property type="term" value="F:iron ion binding"/>
    <property type="evidence" value="ECO:0007669"/>
    <property type="project" value="InterPro"/>
</dbReference>
<evidence type="ECO:0000256" key="2">
    <source>
        <dbReference type="ARBA" id="ARBA00022692"/>
    </source>
</evidence>
<dbReference type="STRING" id="4072.A0A2G2Z329"/>
<keyword evidence="7" id="KW-0560">Oxidoreductase</keyword>
<feature type="compositionally biased region" description="Polar residues" evidence="8">
    <location>
        <begin position="209"/>
        <end position="219"/>
    </location>
</feature>
<evidence type="ECO:0000256" key="1">
    <source>
        <dbReference type="ARBA" id="ARBA00004167"/>
    </source>
</evidence>
<keyword evidence="2" id="KW-0812">Transmembrane</keyword>
<keyword evidence="4" id="KW-0472">Membrane</keyword>
<keyword evidence="10" id="KW-1185">Reference proteome</keyword>
<evidence type="ECO:0000256" key="8">
    <source>
        <dbReference type="SAM" id="MobiDB-lite"/>
    </source>
</evidence>
<protein>
    <submittedName>
        <fullName evidence="9">Uncharacterized protein</fullName>
    </submittedName>
</protein>
<keyword evidence="7" id="KW-0503">Monooxygenase</keyword>
<evidence type="ECO:0000313" key="9">
    <source>
        <dbReference type="EMBL" id="PHT76430.1"/>
    </source>
</evidence>
<dbReference type="Proteomes" id="UP000222542">
    <property type="component" value="Unassembled WGS sequence"/>
</dbReference>
<evidence type="ECO:0000256" key="4">
    <source>
        <dbReference type="ARBA" id="ARBA00022989"/>
    </source>
</evidence>
<reference evidence="9 10" key="2">
    <citation type="journal article" date="2017" name="Genome Biol.">
        <title>New reference genome sequences of hot pepper reveal the massive evolution of plant disease-resistance genes by retroduplication.</title>
        <authorList>
            <person name="Kim S."/>
            <person name="Park J."/>
            <person name="Yeom S.I."/>
            <person name="Kim Y.M."/>
            <person name="Seo E."/>
            <person name="Kim K.T."/>
            <person name="Kim M.S."/>
            <person name="Lee J.M."/>
            <person name="Cheong K."/>
            <person name="Shin H.S."/>
            <person name="Kim S.B."/>
            <person name="Han K."/>
            <person name="Lee J."/>
            <person name="Park M."/>
            <person name="Lee H.A."/>
            <person name="Lee H.Y."/>
            <person name="Lee Y."/>
            <person name="Oh S."/>
            <person name="Lee J.H."/>
            <person name="Choi E."/>
            <person name="Choi E."/>
            <person name="Lee S.E."/>
            <person name="Jeon J."/>
            <person name="Kim H."/>
            <person name="Choi G."/>
            <person name="Song H."/>
            <person name="Lee J."/>
            <person name="Lee S.C."/>
            <person name="Kwon J.K."/>
            <person name="Lee H.Y."/>
            <person name="Koo N."/>
            <person name="Hong Y."/>
            <person name="Kim R.W."/>
            <person name="Kang W.H."/>
            <person name="Huh J.H."/>
            <person name="Kang B.C."/>
            <person name="Yang T.J."/>
            <person name="Lee Y.H."/>
            <person name="Bennetzen J.L."/>
            <person name="Choi D."/>
        </authorList>
    </citation>
    <scope>NUCLEOTIDE SEQUENCE [LARGE SCALE GENOMIC DNA]</scope>
    <source>
        <strain evidence="10">cv. CM334</strain>
    </source>
</reference>
<feature type="region of interest" description="Disordered" evidence="8">
    <location>
        <begin position="198"/>
        <end position="226"/>
    </location>
</feature>
<evidence type="ECO:0000256" key="3">
    <source>
        <dbReference type="ARBA" id="ARBA00022723"/>
    </source>
</evidence>
<dbReference type="SUPFAM" id="SSF48264">
    <property type="entry name" value="Cytochrome P450"/>
    <property type="match status" value="1"/>
</dbReference>
<dbReference type="Gene3D" id="1.10.630.10">
    <property type="entry name" value="Cytochrome P450"/>
    <property type="match status" value="1"/>
</dbReference>
<dbReference type="GO" id="GO:0020037">
    <property type="term" value="F:heme binding"/>
    <property type="evidence" value="ECO:0007669"/>
    <property type="project" value="InterPro"/>
</dbReference>
<dbReference type="EMBL" id="AYRZ02000007">
    <property type="protein sequence ID" value="PHT76430.1"/>
    <property type="molecule type" value="Genomic_DNA"/>
</dbReference>
<proteinExistence type="inferred from homology"/>
<evidence type="ECO:0000256" key="7">
    <source>
        <dbReference type="RuleBase" id="RU000461"/>
    </source>
</evidence>
<keyword evidence="4" id="KW-1133">Transmembrane helix</keyword>
<dbReference type="PANTHER" id="PTHR24286:SF333">
    <property type="entry name" value="CYTOCHROME P450 85A1"/>
    <property type="match status" value="1"/>
</dbReference>
<dbReference type="PROSITE" id="PS00086">
    <property type="entry name" value="CYTOCHROME_P450"/>
    <property type="match status" value="1"/>
</dbReference>
<evidence type="ECO:0000256" key="5">
    <source>
        <dbReference type="ARBA" id="ARBA00023004"/>
    </source>
</evidence>
<dbReference type="InterPro" id="IPR017972">
    <property type="entry name" value="Cyt_P450_CS"/>
</dbReference>
<dbReference type="GO" id="GO:0016705">
    <property type="term" value="F:oxidoreductase activity, acting on paired donors, with incorporation or reduction of molecular oxygen"/>
    <property type="evidence" value="ECO:0007669"/>
    <property type="project" value="InterPro"/>
</dbReference>
<organism evidence="9 10">
    <name type="scientific">Capsicum annuum</name>
    <name type="common">Capsicum pepper</name>
    <dbReference type="NCBI Taxonomy" id="4072"/>
    <lineage>
        <taxon>Eukaryota</taxon>
        <taxon>Viridiplantae</taxon>
        <taxon>Streptophyta</taxon>
        <taxon>Embryophyta</taxon>
        <taxon>Tracheophyta</taxon>
        <taxon>Spermatophyta</taxon>
        <taxon>Magnoliopsida</taxon>
        <taxon>eudicotyledons</taxon>
        <taxon>Gunneridae</taxon>
        <taxon>Pentapetalae</taxon>
        <taxon>asterids</taxon>
        <taxon>lamiids</taxon>
        <taxon>Solanales</taxon>
        <taxon>Solanaceae</taxon>
        <taxon>Solanoideae</taxon>
        <taxon>Capsiceae</taxon>
        <taxon>Capsicum</taxon>
    </lineage>
</organism>
<keyword evidence="5 6" id="KW-0408">Iron</keyword>
<dbReference type="Gramene" id="PHT76430">
    <property type="protein sequence ID" value="PHT76430"/>
    <property type="gene ID" value="T459_19952"/>
</dbReference>
<dbReference type="Pfam" id="PF00067">
    <property type="entry name" value="p450"/>
    <property type="match status" value="1"/>
</dbReference>
<comment type="cofactor">
    <cofactor evidence="6">
        <name>heme</name>
        <dbReference type="ChEBI" id="CHEBI:30413"/>
    </cofactor>
</comment>
<dbReference type="InterPro" id="IPR036396">
    <property type="entry name" value="Cyt_P450_sf"/>
</dbReference>
<dbReference type="PANTHER" id="PTHR24286">
    <property type="entry name" value="CYTOCHROME P450 26"/>
    <property type="match status" value="1"/>
</dbReference>
<dbReference type="InterPro" id="IPR002403">
    <property type="entry name" value="Cyt_P450_E_grp-IV"/>
</dbReference>
<reference evidence="9 10" key="1">
    <citation type="journal article" date="2014" name="Nat. Genet.">
        <title>Genome sequence of the hot pepper provides insights into the evolution of pungency in Capsicum species.</title>
        <authorList>
            <person name="Kim S."/>
            <person name="Park M."/>
            <person name="Yeom S.I."/>
            <person name="Kim Y.M."/>
            <person name="Lee J.M."/>
            <person name="Lee H.A."/>
            <person name="Seo E."/>
            <person name="Choi J."/>
            <person name="Cheong K."/>
            <person name="Kim K.T."/>
            <person name="Jung K."/>
            <person name="Lee G.W."/>
            <person name="Oh S.K."/>
            <person name="Bae C."/>
            <person name="Kim S.B."/>
            <person name="Lee H.Y."/>
            <person name="Kim S.Y."/>
            <person name="Kim M.S."/>
            <person name="Kang B.C."/>
            <person name="Jo Y.D."/>
            <person name="Yang H.B."/>
            <person name="Jeong H.J."/>
            <person name="Kang W.H."/>
            <person name="Kwon J.K."/>
            <person name="Shin C."/>
            <person name="Lim J.Y."/>
            <person name="Park J.H."/>
            <person name="Huh J.H."/>
            <person name="Kim J.S."/>
            <person name="Kim B.D."/>
            <person name="Cohen O."/>
            <person name="Paran I."/>
            <person name="Suh M.C."/>
            <person name="Lee S.B."/>
            <person name="Kim Y.K."/>
            <person name="Shin Y."/>
            <person name="Noh S.J."/>
            <person name="Park J."/>
            <person name="Seo Y.S."/>
            <person name="Kwon S.Y."/>
            <person name="Kim H.A."/>
            <person name="Park J.M."/>
            <person name="Kim H.J."/>
            <person name="Choi S.B."/>
            <person name="Bosland P.W."/>
            <person name="Reeves G."/>
            <person name="Jo S.H."/>
            <person name="Lee B.W."/>
            <person name="Cho H.T."/>
            <person name="Choi H.S."/>
            <person name="Lee M.S."/>
            <person name="Yu Y."/>
            <person name="Do Choi Y."/>
            <person name="Park B.S."/>
            <person name="van Deynze A."/>
            <person name="Ashrafi H."/>
            <person name="Hill T."/>
            <person name="Kim W.T."/>
            <person name="Pai H.S."/>
            <person name="Ahn H.K."/>
            <person name="Yeam I."/>
            <person name="Giovannoni J.J."/>
            <person name="Rose J.K."/>
            <person name="Sorensen I."/>
            <person name="Lee S.J."/>
            <person name="Kim R.W."/>
            <person name="Choi I.Y."/>
            <person name="Choi B.S."/>
            <person name="Lim J.S."/>
            <person name="Lee Y.H."/>
            <person name="Choi D."/>
        </authorList>
    </citation>
    <scope>NUCLEOTIDE SEQUENCE [LARGE SCALE GENOMIC DNA]</scope>
    <source>
        <strain evidence="10">cv. CM334</strain>
    </source>
</reference>
<sequence>MSAAPLPPSFSSLDAALQPSAATLPATTFSRCSTGEDLPKTATKRQNPSAHLSLFSFRREPPPAATRSPAPAGYVIPKGWRIYIYTRELNYDPRSYPDPYTFNPWRWMDKSLEHQNSFLVFGGGTRQCPGKELGVVEISTFLHYFVTKYRNCEFFVAAYAEILSEGQQVHSCDFDAGSQRARYASLLLHYKVTKADKGYTSDNDDPPHSRNSYLQSTDESAIVTLE</sequence>
<comment type="subcellular location">
    <subcellularLocation>
        <location evidence="1">Membrane</location>
        <topology evidence="1">Single-pass membrane protein</topology>
    </subcellularLocation>
</comment>